<keyword evidence="2" id="KW-1185">Reference proteome</keyword>
<dbReference type="EMBL" id="OW240913">
    <property type="protein sequence ID" value="CAH2248590.1"/>
    <property type="molecule type" value="Genomic_DNA"/>
</dbReference>
<protein>
    <submittedName>
        <fullName evidence="1">Uncharacterized protein</fullName>
    </submittedName>
</protein>
<dbReference type="AlphaFoldDB" id="A0AAD1RD76"/>
<evidence type="ECO:0000313" key="1">
    <source>
        <dbReference type="EMBL" id="CAH2248590.1"/>
    </source>
</evidence>
<proteinExistence type="predicted"/>
<name>A0AAD1RD76_PELCU</name>
<evidence type="ECO:0000313" key="2">
    <source>
        <dbReference type="Proteomes" id="UP001295444"/>
    </source>
</evidence>
<sequence length="90" mass="10399">MEKALSIRREDTLCERNRTLESHTSAPTFITKYNHQALKIQKILKKHWEILKSDPTLSKFLGHQPQIIFTRAPDLQLTLASTIKSPSTTR</sequence>
<reference evidence="1" key="1">
    <citation type="submission" date="2022-03" db="EMBL/GenBank/DDBJ databases">
        <authorList>
            <person name="Alioto T."/>
            <person name="Alioto T."/>
            <person name="Gomez Garrido J."/>
        </authorList>
    </citation>
    <scope>NUCLEOTIDE SEQUENCE</scope>
</reference>
<feature type="non-terminal residue" evidence="1">
    <location>
        <position position="90"/>
    </location>
</feature>
<organism evidence="1 2">
    <name type="scientific">Pelobates cultripes</name>
    <name type="common">Western spadefoot toad</name>
    <dbReference type="NCBI Taxonomy" id="61616"/>
    <lineage>
        <taxon>Eukaryota</taxon>
        <taxon>Metazoa</taxon>
        <taxon>Chordata</taxon>
        <taxon>Craniata</taxon>
        <taxon>Vertebrata</taxon>
        <taxon>Euteleostomi</taxon>
        <taxon>Amphibia</taxon>
        <taxon>Batrachia</taxon>
        <taxon>Anura</taxon>
        <taxon>Pelobatoidea</taxon>
        <taxon>Pelobatidae</taxon>
        <taxon>Pelobates</taxon>
    </lineage>
</organism>
<gene>
    <name evidence="1" type="ORF">PECUL_23A020580</name>
</gene>
<dbReference type="Proteomes" id="UP001295444">
    <property type="component" value="Chromosome 02"/>
</dbReference>
<accession>A0AAD1RD76</accession>